<evidence type="ECO:0000313" key="3">
    <source>
        <dbReference type="Proteomes" id="UP000006038"/>
    </source>
</evidence>
<dbReference type="PANTHER" id="PTHR33530">
    <property type="entry name" value="OS01G0147100 PROTEIN"/>
    <property type="match status" value="1"/>
</dbReference>
<keyword evidence="1" id="KW-0812">Transmembrane</keyword>
<feature type="transmembrane region" description="Helical" evidence="1">
    <location>
        <begin position="110"/>
        <end position="131"/>
    </location>
</feature>
<keyword evidence="1" id="KW-1133">Transmembrane helix</keyword>
<dbReference type="eggNOG" id="ENOG502R59S">
    <property type="taxonomic scope" value="Eukaryota"/>
</dbReference>
<dbReference type="EnsemblPlants" id="OB04G36880.1">
    <property type="protein sequence ID" value="OB04G36880.1"/>
    <property type="gene ID" value="OB04G36880"/>
</dbReference>
<feature type="transmembrane region" description="Helical" evidence="1">
    <location>
        <begin position="70"/>
        <end position="98"/>
    </location>
</feature>
<keyword evidence="3" id="KW-1185">Reference proteome</keyword>
<evidence type="ECO:0000313" key="2">
    <source>
        <dbReference type="EnsemblPlants" id="OB04G36880.1"/>
    </source>
</evidence>
<name>J3M2R3_ORYBR</name>
<dbReference type="AlphaFoldDB" id="J3M2R3"/>
<accession>J3M2R3</accession>
<dbReference type="Pfam" id="PF12442">
    <property type="entry name" value="DUF3681"/>
    <property type="match status" value="1"/>
</dbReference>
<organism evidence="2">
    <name type="scientific">Oryza brachyantha</name>
    <name type="common">malo sina</name>
    <dbReference type="NCBI Taxonomy" id="4533"/>
    <lineage>
        <taxon>Eukaryota</taxon>
        <taxon>Viridiplantae</taxon>
        <taxon>Streptophyta</taxon>
        <taxon>Embryophyta</taxon>
        <taxon>Tracheophyta</taxon>
        <taxon>Spermatophyta</taxon>
        <taxon>Magnoliopsida</taxon>
        <taxon>Liliopsida</taxon>
        <taxon>Poales</taxon>
        <taxon>Poaceae</taxon>
        <taxon>BOP clade</taxon>
        <taxon>Oryzoideae</taxon>
        <taxon>Oryzeae</taxon>
        <taxon>Oryzinae</taxon>
        <taxon>Oryza</taxon>
    </lineage>
</organism>
<proteinExistence type="predicted"/>
<dbReference type="HOGENOM" id="CLU_129564_0_1_1"/>
<evidence type="ECO:0000256" key="1">
    <source>
        <dbReference type="SAM" id="Phobius"/>
    </source>
</evidence>
<dbReference type="PANTHER" id="PTHR33530:SF9">
    <property type="entry name" value="OS01G0184600 PROTEIN"/>
    <property type="match status" value="1"/>
</dbReference>
<keyword evidence="1" id="KW-0472">Membrane</keyword>
<sequence length="132" mass="13571">MADLVTVQIPPALPALAVDQIIDAAGPADADDGNKKLRRALVGGGAGKISAALLLALFRSPGGVFVHSKVLFYAYYGILLAAALFGAAEVAAGYWVSASPSNRRRRIGKLLVWLSVVPIVAVAGVGGFAMLK</sequence>
<dbReference type="Proteomes" id="UP000006038">
    <property type="component" value="Chromosome 4"/>
</dbReference>
<protein>
    <submittedName>
        <fullName evidence="2">Uncharacterized protein</fullName>
    </submittedName>
</protein>
<dbReference type="OMA" id="AYYWILA"/>
<reference evidence="2" key="1">
    <citation type="journal article" date="2013" name="Nat. Commun.">
        <title>Whole-genome sequencing of Oryza brachyantha reveals mechanisms underlying Oryza genome evolution.</title>
        <authorList>
            <person name="Chen J."/>
            <person name="Huang Q."/>
            <person name="Gao D."/>
            <person name="Wang J."/>
            <person name="Lang Y."/>
            <person name="Liu T."/>
            <person name="Li B."/>
            <person name="Bai Z."/>
            <person name="Luis Goicoechea J."/>
            <person name="Liang C."/>
            <person name="Chen C."/>
            <person name="Zhang W."/>
            <person name="Sun S."/>
            <person name="Liao Y."/>
            <person name="Zhang X."/>
            <person name="Yang L."/>
            <person name="Song C."/>
            <person name="Wang M."/>
            <person name="Shi J."/>
            <person name="Liu G."/>
            <person name="Liu J."/>
            <person name="Zhou H."/>
            <person name="Zhou W."/>
            <person name="Yu Q."/>
            <person name="An N."/>
            <person name="Chen Y."/>
            <person name="Cai Q."/>
            <person name="Wang B."/>
            <person name="Liu B."/>
            <person name="Min J."/>
            <person name="Huang Y."/>
            <person name="Wu H."/>
            <person name="Li Z."/>
            <person name="Zhang Y."/>
            <person name="Yin Y."/>
            <person name="Song W."/>
            <person name="Jiang J."/>
            <person name="Jackson S.A."/>
            <person name="Wing R.A."/>
            <person name="Wang J."/>
            <person name="Chen M."/>
        </authorList>
    </citation>
    <scope>NUCLEOTIDE SEQUENCE [LARGE SCALE GENOMIC DNA]</scope>
    <source>
        <strain evidence="2">cv. IRGC 101232</strain>
    </source>
</reference>
<dbReference type="InterPro" id="IPR022149">
    <property type="entry name" value="DUF3681"/>
</dbReference>
<dbReference type="Gramene" id="OB04G36880.1">
    <property type="protein sequence ID" value="OB04G36880.1"/>
    <property type="gene ID" value="OB04G36880"/>
</dbReference>
<reference evidence="2" key="2">
    <citation type="submission" date="2013-04" db="UniProtKB">
        <authorList>
            <consortium name="EnsemblPlants"/>
        </authorList>
    </citation>
    <scope>IDENTIFICATION</scope>
</reference>
<feature type="transmembrane region" description="Helical" evidence="1">
    <location>
        <begin position="40"/>
        <end position="58"/>
    </location>
</feature>